<dbReference type="Proteomes" id="UP000245956">
    <property type="component" value="Unassembled WGS sequence"/>
</dbReference>
<dbReference type="AlphaFoldDB" id="A0A2U3DY67"/>
<protein>
    <recommendedName>
        <fullName evidence="6">Glycosyltransferase family 31 protein</fullName>
    </recommendedName>
</protein>
<comment type="caution">
    <text evidence="3">The sequence shown here is derived from an EMBL/GenBank/DDBJ whole genome shotgun (WGS) entry which is preliminary data.</text>
</comment>
<reference evidence="3 4" key="2">
    <citation type="journal article" date="2016" name="Front. Microbiol.">
        <title>Genome and transcriptome sequences reveal the specific parasitism of the nematophagous Purpureocillium lilacinum 36-1.</title>
        <authorList>
            <person name="Xie J."/>
            <person name="Li S."/>
            <person name="Mo C."/>
            <person name="Xiao X."/>
            <person name="Peng D."/>
            <person name="Wang G."/>
            <person name="Xiao Y."/>
        </authorList>
    </citation>
    <scope>NUCLEOTIDE SEQUENCE [LARGE SCALE GENOMIC DNA]</scope>
    <source>
        <strain evidence="3 4">36-1</strain>
    </source>
</reference>
<proteinExistence type="predicted"/>
<dbReference type="Proteomes" id="UP001287286">
    <property type="component" value="Unassembled WGS sequence"/>
</dbReference>
<name>A0A2U3DY67_PURLI</name>
<evidence type="ECO:0000256" key="1">
    <source>
        <dbReference type="SAM" id="MobiDB-lite"/>
    </source>
</evidence>
<accession>A0A2U3DY67</accession>
<feature type="region of interest" description="Disordered" evidence="1">
    <location>
        <begin position="581"/>
        <end position="615"/>
    </location>
</feature>
<reference evidence="2" key="3">
    <citation type="submission" date="2023-11" db="EMBL/GenBank/DDBJ databases">
        <authorList>
            <person name="Beijen E."/>
            <person name="Ohm R.A."/>
        </authorList>
    </citation>
    <scope>NUCLEOTIDE SEQUENCE</scope>
    <source>
        <strain evidence="2">CBS 150709</strain>
    </source>
</reference>
<gene>
    <name evidence="3" type="ORF">PCL_04336</name>
    <name evidence="2" type="ORF">Purlil1_5300</name>
</gene>
<sequence length="689" mass="77104">MITMDLQTRGMAVMRILQPPPSPRAGAGRDERTTGLGCQLRRWLQLCDAGLLETTGIAWYGDLDVVPVSHVAVPFSCKKPSPPFHSIFPGVSQPADARPVLRNVSCVSLASRPPWPAVFETLFFLPSLFLFLPSSDALVAAHYGAAPVAAMLLAKGLPALNVRFSSVMIVGLLVVLCVQAARYWQQGHSRAFLVDVKYNNVVGEISAEEEYLERLVDLYGLTNLTKWQAWRVQPSTSAGEESGPVTDVHLNFDSARSQKIINLQEPYSEDLHASKKLALPVRIGEGHEFADSSEFLFGISTSYDRIKAGDWAMVRAWQRWLTKGKKSSNGAGLVLMMDQLADKKLREVDEKLHAAGIDAYVMSTDVPMSMARRYYELVRILKTYSATLAASGQRKRWYGVIEDSVFFPSLPYLRSRLASYDSNAQLVVGLPSERADWHEEADDNGGTITTSGGGALMLTREAVSRIPRLPCLERDAGEDPVRPKRWDEILKKCMKKAAAMDMHIIPSLYSPRDEPTELYIAGHETGARPLVLHDYHRRYKIDVGMAHLVTNVCGDACFMQRYLFHDNWVLVNGVSISEHPDGLEYPHKKDHHQKTDDDQEEQEQEQEKERRRPKVTGQLVIDDKEDVQRVALSWTGRRNVWALLDSAVSSDGDVWQAYLKKGARGATPAAEGAEEMDSVIVLIWEYNRR</sequence>
<evidence type="ECO:0000313" key="3">
    <source>
        <dbReference type="EMBL" id="PWI67174.1"/>
    </source>
</evidence>
<dbReference type="EMBL" id="LCWV01000020">
    <property type="protein sequence ID" value="PWI67174.1"/>
    <property type="molecule type" value="Genomic_DNA"/>
</dbReference>
<reference evidence="2 5" key="4">
    <citation type="journal article" date="2024" name="Microbiol. Resour. Announc.">
        <title>Genome annotations for the ascomycete fungi Trichoderma harzianum, Trichoderma aggressivum, and Purpureocillium lilacinum.</title>
        <authorList>
            <person name="Beijen E.P.W."/>
            <person name="Ohm R.A."/>
        </authorList>
    </citation>
    <scope>NUCLEOTIDE SEQUENCE [LARGE SCALE GENOMIC DNA]</scope>
    <source>
        <strain evidence="2 5">CBS 150709</strain>
    </source>
</reference>
<evidence type="ECO:0000313" key="4">
    <source>
        <dbReference type="Proteomes" id="UP000245956"/>
    </source>
</evidence>
<reference evidence="3" key="1">
    <citation type="submission" date="2015-05" db="EMBL/GenBank/DDBJ databases">
        <authorList>
            <person name="Wang D.B."/>
            <person name="Wang M."/>
        </authorList>
    </citation>
    <scope>NUCLEOTIDE SEQUENCE</scope>
    <source>
        <strain evidence="3">36-1</strain>
    </source>
</reference>
<evidence type="ECO:0000313" key="5">
    <source>
        <dbReference type="Proteomes" id="UP001287286"/>
    </source>
</evidence>
<organism evidence="3 4">
    <name type="scientific">Purpureocillium lilacinum</name>
    <name type="common">Paecilomyces lilacinus</name>
    <dbReference type="NCBI Taxonomy" id="33203"/>
    <lineage>
        <taxon>Eukaryota</taxon>
        <taxon>Fungi</taxon>
        <taxon>Dikarya</taxon>
        <taxon>Ascomycota</taxon>
        <taxon>Pezizomycotina</taxon>
        <taxon>Sordariomycetes</taxon>
        <taxon>Hypocreomycetidae</taxon>
        <taxon>Hypocreales</taxon>
        <taxon>Ophiocordycipitaceae</taxon>
        <taxon>Purpureocillium</taxon>
    </lineage>
</organism>
<dbReference type="EMBL" id="JAWRVI010000016">
    <property type="protein sequence ID" value="KAK4090129.1"/>
    <property type="molecule type" value="Genomic_DNA"/>
</dbReference>
<evidence type="ECO:0008006" key="6">
    <source>
        <dbReference type="Google" id="ProtNLM"/>
    </source>
</evidence>
<keyword evidence="5" id="KW-1185">Reference proteome</keyword>
<evidence type="ECO:0000313" key="2">
    <source>
        <dbReference type="EMBL" id="KAK4090129.1"/>
    </source>
</evidence>